<evidence type="ECO:0000313" key="4">
    <source>
        <dbReference type="Proteomes" id="UP000825002"/>
    </source>
</evidence>
<feature type="region of interest" description="Disordered" evidence="1">
    <location>
        <begin position="933"/>
        <end position="952"/>
    </location>
</feature>
<dbReference type="SUPFAM" id="SSF48726">
    <property type="entry name" value="Immunoglobulin"/>
    <property type="match status" value="1"/>
</dbReference>
<dbReference type="PANTHER" id="PTHR20916:SF26">
    <property type="entry name" value="CYSTEINE-RICH PROTEIN 2-BINDING PROTEIN"/>
    <property type="match status" value="1"/>
</dbReference>
<dbReference type="EMBL" id="JAIFTH010000381">
    <property type="protein sequence ID" value="KAG9509664.1"/>
    <property type="molecule type" value="Genomic_DNA"/>
</dbReference>
<feature type="compositionally biased region" description="Low complexity" evidence="1">
    <location>
        <begin position="536"/>
        <end position="553"/>
    </location>
</feature>
<feature type="compositionally biased region" description="Low complexity" evidence="1">
    <location>
        <begin position="672"/>
        <end position="687"/>
    </location>
</feature>
<feature type="region of interest" description="Disordered" evidence="1">
    <location>
        <begin position="203"/>
        <end position="223"/>
    </location>
</feature>
<feature type="non-terminal residue" evidence="3">
    <location>
        <position position="1328"/>
    </location>
</feature>
<feature type="compositionally biased region" description="Polar residues" evidence="1">
    <location>
        <begin position="356"/>
        <end position="366"/>
    </location>
</feature>
<dbReference type="InterPro" id="IPR036179">
    <property type="entry name" value="Ig-like_dom_sf"/>
</dbReference>
<dbReference type="Proteomes" id="UP000825002">
    <property type="component" value="Unassembled WGS sequence"/>
</dbReference>
<dbReference type="InterPro" id="IPR007110">
    <property type="entry name" value="Ig-like_dom"/>
</dbReference>
<dbReference type="InterPro" id="IPR013783">
    <property type="entry name" value="Ig-like_fold"/>
</dbReference>
<name>A0ABQ7S8A5_9ACAR</name>
<protein>
    <recommendedName>
        <fullName evidence="2">Ig-like domain-containing protein</fullName>
    </recommendedName>
</protein>
<feature type="region of interest" description="Disordered" evidence="1">
    <location>
        <begin position="1236"/>
        <end position="1277"/>
    </location>
</feature>
<comment type="caution">
    <text evidence="3">The sequence shown here is derived from an EMBL/GenBank/DDBJ whole genome shotgun (WGS) entry which is preliminary data.</text>
</comment>
<accession>A0ABQ7S8A5</accession>
<feature type="compositionally biased region" description="Basic and acidic residues" evidence="1">
    <location>
        <begin position="602"/>
        <end position="614"/>
    </location>
</feature>
<dbReference type="PROSITE" id="PS50835">
    <property type="entry name" value="IG_LIKE"/>
    <property type="match status" value="1"/>
</dbReference>
<feature type="compositionally biased region" description="Low complexity" evidence="1">
    <location>
        <begin position="1238"/>
        <end position="1264"/>
    </location>
</feature>
<feature type="region of interest" description="Disordered" evidence="1">
    <location>
        <begin position="990"/>
        <end position="1028"/>
    </location>
</feature>
<feature type="domain" description="Ig-like" evidence="2">
    <location>
        <begin position="1"/>
        <end position="126"/>
    </location>
</feature>
<proteinExistence type="predicted"/>
<dbReference type="Gene3D" id="2.60.40.10">
    <property type="entry name" value="Immunoglobulins"/>
    <property type="match status" value="1"/>
</dbReference>
<dbReference type="PANTHER" id="PTHR20916">
    <property type="entry name" value="CYSTEINE AND GLYCINE-RICH PROTEIN 2 BINDING PROTEIN"/>
    <property type="match status" value="1"/>
</dbReference>
<feature type="region of interest" description="Disordered" evidence="1">
    <location>
        <begin position="344"/>
        <end position="388"/>
    </location>
</feature>
<evidence type="ECO:0000256" key="1">
    <source>
        <dbReference type="SAM" id="MobiDB-lite"/>
    </source>
</evidence>
<feature type="compositionally biased region" description="Low complexity" evidence="1">
    <location>
        <begin position="702"/>
        <end position="715"/>
    </location>
</feature>
<feature type="compositionally biased region" description="Low complexity" evidence="1">
    <location>
        <begin position="734"/>
        <end position="759"/>
    </location>
</feature>
<sequence length="1328" mass="145014">MPRLVCHAHSSPAPKYEWHFKPLVVSEHDNHRSIDQEQLVSRNAQLDLRHLTLELHASVSSAPNELGSDTPTSIYSTTATSTSLLALAASEEENHLNAAAVHRLHSGTYRCEASNALGVASSAPLTLVVQHKPTCRTVELLTSSPSVFEFGGAGEQQWQHAIRASYEAFLAMPISSSTNMAMFEAEEGSAAAATTNYGATNDATTSKWQRTGDDENNNSNSILTTATASGASGVTNEAPHKLTFACAASAAVPHAPLTFVWRLMLNNTNNSNESTQSNVTTPVTWVLNTGHVHWLPSSSSSSPFEHTMRSGDSTNAVSVRVLRRADYELVSFVTLELRRHTTRAARASATDNSSTHSWRQQQQRWTSVDDHNEIPTTDADVNSNSNSNNNEAAWLEHALKHLSCTAANSVGVSDACSLRLALHSQQQLSKPSQATWPMPILATNQLIAACLMCIVVVLVALTRWIRHIPAGTWKAACHYPSSSARSSSVFGDACGPPELTSNTRHHSGYDQLPAVSLLMATKLGSDHHHHHHTDNSDNFNAQRQNNNSNNKFNNIETSKSLLSLSLSASSCAANSGQVAAPTSGSTIDQFMRQQHQQQQHEQQQRDDGMCREDLSNGAGKQTGESSVTTSGSPSTAASTQNLLARVVKKNCDILRSVVGGATGAFVGRHHQQQQQQQQQQQSQQSSSISGDGRTQHEHATISSSTSPSSSMASSSDRSHALGGCTSHRHHRHQQQQQQQQHQRQQSNTSRSSQLSSSGRQFSTLMVPWTHYLDEHVLPRSLHEHEVANNNQNQLNYDELNERMSSLPVSSHTYSNTSTSTNTNTNTNINVHTNAISSNANNVNNVNSPIKKICANNNNSIPTIPFQRSVNYSSSGSSSTAGVQSIVGPPMLSAHQRHLSTMASASQSISIANRSMQVQYDALDGLLPINIGELTSSTDNGQQQQQFRRTQSARLYNKPIEYLDHSIASPRAPPMATTPLNRLIADGNIWPSIYEHPSDNNIRQQQRHHQRQQQQQQQQPRPTPRSTFHVQHSMTTTTNGRVNGANNNTNQLHHWSSAAAAAAAAAATTTTETATALNNGVLRSNDYTTSNSSSIAVSAASASASVTATAGASLQLNSADVALQYLAYNNNSRPLRQRTWSSVAPFAADEHEYAMLPPSQYQSCSEQQYRQQLERETTSSYHKYLQQPERQEYSLTANAADEHIYAKHANETPDSTPEHVARGYNVASSYTNVAPRWSNNNNNNNNNSHDYNSPIHSNNNNNTNSDCETPATMDHTPSIANSRVGQLISAFDPAQYQARRQQQQRKLNSINGNARDRLQLHSNHNGAFI</sequence>
<feature type="compositionally biased region" description="Low complexity" evidence="1">
    <location>
        <begin position="622"/>
        <end position="636"/>
    </location>
</feature>
<gene>
    <name evidence="3" type="ORF">GZH46_01808</name>
</gene>
<feature type="region of interest" description="Disordered" evidence="1">
    <location>
        <begin position="589"/>
        <end position="636"/>
    </location>
</feature>
<evidence type="ECO:0000313" key="3">
    <source>
        <dbReference type="EMBL" id="KAG9509664.1"/>
    </source>
</evidence>
<organism evidence="3 4">
    <name type="scientific">Fragariocoptes setiger</name>
    <dbReference type="NCBI Taxonomy" id="1670756"/>
    <lineage>
        <taxon>Eukaryota</taxon>
        <taxon>Metazoa</taxon>
        <taxon>Ecdysozoa</taxon>
        <taxon>Arthropoda</taxon>
        <taxon>Chelicerata</taxon>
        <taxon>Arachnida</taxon>
        <taxon>Acari</taxon>
        <taxon>Acariformes</taxon>
        <taxon>Trombidiformes</taxon>
        <taxon>Prostigmata</taxon>
        <taxon>Eupodina</taxon>
        <taxon>Eriophyoidea</taxon>
        <taxon>Phytoptidae</taxon>
        <taxon>Fragariocoptes</taxon>
    </lineage>
</organism>
<reference evidence="3 4" key="1">
    <citation type="submission" date="2020-10" db="EMBL/GenBank/DDBJ databases">
        <authorList>
            <person name="Klimov P.B."/>
            <person name="Dyachkov S.M."/>
            <person name="Chetverikov P.E."/>
        </authorList>
    </citation>
    <scope>NUCLEOTIDE SEQUENCE [LARGE SCALE GENOMIC DNA]</scope>
    <source>
        <strain evidence="3">BMOC 18-1129-001#AD2665</strain>
        <tissue evidence="3">Entire mites</tissue>
    </source>
</reference>
<feature type="region of interest" description="Disordered" evidence="1">
    <location>
        <begin position="667"/>
        <end position="759"/>
    </location>
</feature>
<evidence type="ECO:0000259" key="2">
    <source>
        <dbReference type="PROSITE" id="PS50835"/>
    </source>
</evidence>
<keyword evidence="4" id="KW-1185">Reference proteome</keyword>
<feature type="compositionally biased region" description="Low complexity" evidence="1">
    <location>
        <begin position="344"/>
        <end position="355"/>
    </location>
</feature>
<feature type="region of interest" description="Disordered" evidence="1">
    <location>
        <begin position="524"/>
        <end position="553"/>
    </location>
</feature>